<dbReference type="STRING" id="871325.SAMN05444349_11226"/>
<dbReference type="Proteomes" id="UP000184436">
    <property type="component" value="Unassembled WGS sequence"/>
</dbReference>
<evidence type="ECO:0000313" key="1">
    <source>
        <dbReference type="EMBL" id="SHF14574.1"/>
    </source>
</evidence>
<reference evidence="1 2" key="1">
    <citation type="submission" date="2016-11" db="EMBL/GenBank/DDBJ databases">
        <authorList>
            <person name="Jaros S."/>
            <person name="Januszkiewicz K."/>
            <person name="Wedrychowicz H."/>
        </authorList>
    </citation>
    <scope>NUCLEOTIDE SEQUENCE [LARGE SCALE GENOMIC DNA]</scope>
    <source>
        <strain evidence="1 2">DSM 26883</strain>
    </source>
</reference>
<proteinExistence type="predicted"/>
<organism evidence="1 2">
    <name type="scientific">Bacteroides faecichinchillae</name>
    <dbReference type="NCBI Taxonomy" id="871325"/>
    <lineage>
        <taxon>Bacteria</taxon>
        <taxon>Pseudomonadati</taxon>
        <taxon>Bacteroidota</taxon>
        <taxon>Bacteroidia</taxon>
        <taxon>Bacteroidales</taxon>
        <taxon>Bacteroidaceae</taxon>
        <taxon>Bacteroides</taxon>
    </lineage>
</organism>
<keyword evidence="2" id="KW-1185">Reference proteome</keyword>
<evidence type="ECO:0000313" key="2">
    <source>
        <dbReference type="Proteomes" id="UP000184436"/>
    </source>
</evidence>
<dbReference type="RefSeq" id="WP_025074636.1">
    <property type="nucleotide sequence ID" value="NZ_FQVD01000012.1"/>
</dbReference>
<gene>
    <name evidence="1" type="ORF">SAMN05444349_11226</name>
</gene>
<protein>
    <submittedName>
        <fullName evidence="1">Uncharacterized protein</fullName>
    </submittedName>
</protein>
<dbReference type="AlphaFoldDB" id="A0A1M4Z992"/>
<dbReference type="EMBL" id="FQVD01000012">
    <property type="protein sequence ID" value="SHF14574.1"/>
    <property type="molecule type" value="Genomic_DNA"/>
</dbReference>
<sequence>MFLLSFEMIVFSYQASNNYVLYGFRRNTVASYQENLEPAKKGDENMICMNYGISKYTILPSLIGKGIFYILWIVDRLFIEAGQFGYIDKNITLKRINGCENRLYLFSFH</sequence>
<accession>A0A1M4Z992</accession>
<name>A0A1M4Z992_9BACE</name>